<evidence type="ECO:0000313" key="1">
    <source>
        <dbReference type="EMBL" id="MCF6138859.1"/>
    </source>
</evidence>
<dbReference type="InterPro" id="IPR036638">
    <property type="entry name" value="HLH_DNA-bd_sf"/>
</dbReference>
<dbReference type="InterPro" id="IPR018540">
    <property type="entry name" value="Spo0E-like"/>
</dbReference>
<comment type="caution">
    <text evidence="1">The sequence shown here is derived from an EMBL/GenBank/DDBJ whole genome shotgun (WGS) entry which is preliminary data.</text>
</comment>
<dbReference type="Proteomes" id="UP001649381">
    <property type="component" value="Unassembled WGS sequence"/>
</dbReference>
<organism evidence="1 2">
    <name type="scientific">Pseudalkalibacillus berkeleyi</name>
    <dbReference type="NCBI Taxonomy" id="1069813"/>
    <lineage>
        <taxon>Bacteria</taxon>
        <taxon>Bacillati</taxon>
        <taxon>Bacillota</taxon>
        <taxon>Bacilli</taxon>
        <taxon>Bacillales</taxon>
        <taxon>Fictibacillaceae</taxon>
        <taxon>Pseudalkalibacillus</taxon>
    </lineage>
</organism>
<dbReference type="RefSeq" id="WP_236337129.1">
    <property type="nucleotide sequence ID" value="NZ_JAKIJS010000001.1"/>
</dbReference>
<name>A0ABS9H1I8_9BACL</name>
<protein>
    <submittedName>
        <fullName evidence="1">Aspartyl-phosphate phosphatase Spo0E family protein</fullName>
    </submittedName>
</protein>
<keyword evidence="2" id="KW-1185">Reference proteome</keyword>
<sequence>MNRTRTVAIDKNDEVYSLQKLMYEYSKQLDSFSDPLIVKISQQLDEKLNYIQKTKMKN</sequence>
<dbReference type="Gene3D" id="4.10.280.10">
    <property type="entry name" value="Helix-loop-helix DNA-binding domain"/>
    <property type="match status" value="1"/>
</dbReference>
<accession>A0ABS9H1I8</accession>
<gene>
    <name evidence="1" type="ORF">L2716_14065</name>
</gene>
<evidence type="ECO:0000313" key="2">
    <source>
        <dbReference type="Proteomes" id="UP001649381"/>
    </source>
</evidence>
<dbReference type="SUPFAM" id="SSF140500">
    <property type="entry name" value="BAS1536-like"/>
    <property type="match status" value="1"/>
</dbReference>
<dbReference type="InterPro" id="IPR037208">
    <property type="entry name" value="Spo0E-like_sf"/>
</dbReference>
<reference evidence="1 2" key="1">
    <citation type="submission" date="2022-01" db="EMBL/GenBank/DDBJ databases">
        <title>Alkalihalobacillus sp. EGI L200015, a novel bacterium isolated from a salt lake sediment.</title>
        <authorList>
            <person name="Gao L."/>
            <person name="Fang B.-Z."/>
            <person name="Li W.-J."/>
        </authorList>
    </citation>
    <scope>NUCLEOTIDE SEQUENCE [LARGE SCALE GENOMIC DNA]</scope>
    <source>
        <strain evidence="1 2">KCTC 12718</strain>
    </source>
</reference>
<proteinExistence type="predicted"/>
<dbReference type="EMBL" id="JAKIJS010000001">
    <property type="protein sequence ID" value="MCF6138859.1"/>
    <property type="molecule type" value="Genomic_DNA"/>
</dbReference>
<dbReference type="Pfam" id="PF09388">
    <property type="entry name" value="SpoOE-like"/>
    <property type="match status" value="1"/>
</dbReference>